<dbReference type="PANTHER" id="PTHR19288:SF46">
    <property type="entry name" value="HALOACID DEHALOGENASE-LIKE HYDROLASE DOMAIN-CONTAINING PROTEIN 2"/>
    <property type="match status" value="1"/>
</dbReference>
<accession>A0A6B3VYW1</accession>
<dbReference type="EMBL" id="JAAIWN010000026">
    <property type="protein sequence ID" value="NEY82092.1"/>
    <property type="molecule type" value="Genomic_DNA"/>
</dbReference>
<gene>
    <name evidence="2" type="ORF">G4D64_11400</name>
    <name evidence="1" type="ORF">H1Z61_12010</name>
</gene>
<evidence type="ECO:0000313" key="1">
    <source>
        <dbReference type="EMBL" id="MBA4537836.1"/>
    </source>
</evidence>
<evidence type="ECO:0000313" key="3">
    <source>
        <dbReference type="Proteomes" id="UP000472971"/>
    </source>
</evidence>
<organism evidence="2 3">
    <name type="scientific">Bacillus aquiflavi</name>
    <dbReference type="NCBI Taxonomy" id="2672567"/>
    <lineage>
        <taxon>Bacteria</taxon>
        <taxon>Bacillati</taxon>
        <taxon>Bacillota</taxon>
        <taxon>Bacilli</taxon>
        <taxon>Bacillales</taxon>
        <taxon>Bacillaceae</taxon>
        <taxon>Bacillus</taxon>
    </lineage>
</organism>
<dbReference type="Proteomes" id="UP000570010">
    <property type="component" value="Unassembled WGS sequence"/>
</dbReference>
<reference evidence="2 3" key="1">
    <citation type="submission" date="2020-02" db="EMBL/GenBank/DDBJ databases">
        <title>Bacillus aquiflavi sp. nov., isolated from yellow water of strong flavor Chinese baijiu in Yibin region of China.</title>
        <authorList>
            <person name="Xie J."/>
        </authorList>
    </citation>
    <scope>NUCLEOTIDE SEQUENCE [LARGE SCALE GENOMIC DNA]</scope>
    <source>
        <strain evidence="2 3">3H-10</strain>
    </source>
</reference>
<keyword evidence="2" id="KW-0378">Hydrolase</keyword>
<dbReference type="SUPFAM" id="SSF56784">
    <property type="entry name" value="HAD-like"/>
    <property type="match status" value="1"/>
</dbReference>
<dbReference type="PANTHER" id="PTHR19288">
    <property type="entry name" value="4-NITROPHENYLPHOSPHATASE-RELATED"/>
    <property type="match status" value="1"/>
</dbReference>
<dbReference type="Proteomes" id="UP000472971">
    <property type="component" value="Unassembled WGS sequence"/>
</dbReference>
<dbReference type="NCBIfam" id="TIGR01460">
    <property type="entry name" value="HAD-SF-IIA"/>
    <property type="match status" value="1"/>
</dbReference>
<dbReference type="Gene3D" id="3.40.50.1000">
    <property type="entry name" value="HAD superfamily/HAD-like"/>
    <property type="match status" value="2"/>
</dbReference>
<dbReference type="GO" id="GO:0016791">
    <property type="term" value="F:phosphatase activity"/>
    <property type="evidence" value="ECO:0007669"/>
    <property type="project" value="TreeGrafter"/>
</dbReference>
<comment type="caution">
    <text evidence="2">The sequence shown here is derived from an EMBL/GenBank/DDBJ whole genome shotgun (WGS) entry which is preliminary data.</text>
</comment>
<dbReference type="InterPro" id="IPR023214">
    <property type="entry name" value="HAD_sf"/>
</dbReference>
<reference evidence="1 4" key="2">
    <citation type="submission" date="2020-07" db="EMBL/GenBank/DDBJ databases">
        <authorList>
            <person name="Feng H."/>
        </authorList>
    </citation>
    <scope>NUCLEOTIDE SEQUENCE [LARGE SCALE GENOMIC DNA]</scope>
    <source>
        <strain evidence="1">S-12</strain>
        <strain evidence="4">s-12</strain>
    </source>
</reference>
<proteinExistence type="predicted"/>
<keyword evidence="3" id="KW-1185">Reference proteome</keyword>
<evidence type="ECO:0000313" key="2">
    <source>
        <dbReference type="EMBL" id="NEY82092.1"/>
    </source>
</evidence>
<protein>
    <submittedName>
        <fullName evidence="2">HAD-IIA family hydrolase</fullName>
    </submittedName>
</protein>
<dbReference type="InterPro" id="IPR036412">
    <property type="entry name" value="HAD-like_sf"/>
</dbReference>
<sequence>MLSYETYIFDIDGTLLQGSEALPGAIQLLQLLRTNEKKILFVTNTPVATNAAVAKRLHQVGIDVKEKEVITPIQGLQAFLCKEKSVRTILGLIDQYVRQEIAASGWDICGAHEQISSCSHVLLGMHNELTYNDLTIGLRMIDKGAKIVLLNGDLYCPIENGRIPDTGAISAVFEACSCIKPISVGKPSVWLQYVVKEKCESKSSHCLFIGDSPISDLAMGHALGMDTVLLKTGVTKYDDKKIAANSTYEFSSLTALLQAI</sequence>
<dbReference type="InterPro" id="IPR006357">
    <property type="entry name" value="HAD-SF_hydro_IIA"/>
</dbReference>
<dbReference type="Pfam" id="PF13344">
    <property type="entry name" value="Hydrolase_6"/>
    <property type="match status" value="1"/>
</dbReference>
<dbReference type="Pfam" id="PF13242">
    <property type="entry name" value="Hydrolase_like"/>
    <property type="match status" value="1"/>
</dbReference>
<dbReference type="AlphaFoldDB" id="A0A6B3VYW1"/>
<dbReference type="GO" id="GO:0005737">
    <property type="term" value="C:cytoplasm"/>
    <property type="evidence" value="ECO:0007669"/>
    <property type="project" value="TreeGrafter"/>
</dbReference>
<dbReference type="EMBL" id="JACEIO010000028">
    <property type="protein sequence ID" value="MBA4537836.1"/>
    <property type="molecule type" value="Genomic_DNA"/>
</dbReference>
<dbReference type="RefSeq" id="WP_163242479.1">
    <property type="nucleotide sequence ID" value="NZ_CP082780.1"/>
</dbReference>
<name>A0A6B3VYW1_9BACI</name>
<evidence type="ECO:0000313" key="4">
    <source>
        <dbReference type="Proteomes" id="UP000570010"/>
    </source>
</evidence>